<sequence>MTGQLTYTEVKNVDLTALREAVTKWGQAPGKFSQVGTNFNTEVAKGLADSNWEGETADAAERRFRKVRAQLTAAAEESRRVHSVLSEGVEQFSQAKGVLDAIEKELEGHKYLRLNKADGSVYLDLPDDEEKHRASMTKSYQEAFAAYRERTRNAITKANEADAALVQALTADVNGTARGFNSGAYNSLGEARKAAAEDLRTVLDLAGIEQGKVTSTQLAQMNAVLARHSQDPLFAEQFATRLGPEKTLQLWYNATHPNNPLYPDTKIDEKAWWKTAKSLQESLGTTLATASHSGSPEMKEWKQEVLRMGPQRVETGGSSNPYGYQIMSNLMRFGKYESGFLTKYSDELTAWDKKNNTEGRPYWGNQADIGVLNLHHGKGEYDTGHDPVTGMLEALGHNPEVATDYFRPDKVNGHLDSDGELNDNFRYLTTERDWFYTGDNGKPIPIGGHEALGHALTAATTGYAWDDEALASGENRRSAATADVMEQVVHTYGGDDGPKLLNEQPAMAEALGAMGGAYVDDLNRDLSGLGETKMGEYFPPGYKGHAEFGREQAVDFLSVLGQNETSHGLMNQAEHLYTLGRFAENPPSEGDENYVTGKGALLAEAEARGILDASRMRAIEAQYGADSAAAQDAYLKSDDWRRVGISAGTPAAQNVLLNIAGKSGPWGVAIPIATGALAEFGKQFGGETLFGGADLPEKPNTEDIFQMGERDLGGTAERHLLNQGSDTDANGTLIRELKNAYLGYGPGASDREGQGPHTG</sequence>
<organism evidence="1 2">
    <name type="scientific">Streptomyces gossypii</name>
    <dbReference type="NCBI Taxonomy" id="2883101"/>
    <lineage>
        <taxon>Bacteria</taxon>
        <taxon>Bacillati</taxon>
        <taxon>Actinomycetota</taxon>
        <taxon>Actinomycetes</taxon>
        <taxon>Kitasatosporales</taxon>
        <taxon>Streptomycetaceae</taxon>
        <taxon>Streptomyces</taxon>
    </lineage>
</organism>
<protein>
    <recommendedName>
        <fullName evidence="3">AG2 protein</fullName>
    </recommendedName>
</protein>
<name>A0ABT2K1V5_9ACTN</name>
<comment type="caution">
    <text evidence="1">The sequence shown here is derived from an EMBL/GenBank/DDBJ whole genome shotgun (WGS) entry which is preliminary data.</text>
</comment>
<evidence type="ECO:0000313" key="1">
    <source>
        <dbReference type="EMBL" id="MCT2594141.1"/>
    </source>
</evidence>
<accession>A0ABT2K1V5</accession>
<dbReference type="RefSeq" id="WP_260221447.1">
    <property type="nucleotide sequence ID" value="NZ_JAJAGO010000018.1"/>
</dbReference>
<dbReference type="EMBL" id="JAJAGO010000018">
    <property type="protein sequence ID" value="MCT2594141.1"/>
    <property type="molecule type" value="Genomic_DNA"/>
</dbReference>
<reference evidence="1 2" key="1">
    <citation type="submission" date="2021-10" db="EMBL/GenBank/DDBJ databases">
        <title>Streptomyces gossypii sp. nov., isolated from soil collected from cotton field.</title>
        <authorList>
            <person name="Ge X."/>
            <person name="Chen X."/>
            <person name="Liu W."/>
        </authorList>
    </citation>
    <scope>NUCLEOTIDE SEQUENCE [LARGE SCALE GENOMIC DNA]</scope>
    <source>
        <strain evidence="1 2">N2-109</strain>
    </source>
</reference>
<dbReference type="Proteomes" id="UP001156389">
    <property type="component" value="Unassembled WGS sequence"/>
</dbReference>
<evidence type="ECO:0000313" key="2">
    <source>
        <dbReference type="Proteomes" id="UP001156389"/>
    </source>
</evidence>
<gene>
    <name evidence="1" type="ORF">LHJ74_30250</name>
</gene>
<dbReference type="InterPro" id="IPR038332">
    <property type="entry name" value="PPE_sf"/>
</dbReference>
<proteinExistence type="predicted"/>
<keyword evidence="2" id="KW-1185">Reference proteome</keyword>
<evidence type="ECO:0008006" key="3">
    <source>
        <dbReference type="Google" id="ProtNLM"/>
    </source>
</evidence>
<dbReference type="Gene3D" id="1.20.1260.20">
    <property type="entry name" value="PPE superfamily"/>
    <property type="match status" value="1"/>
</dbReference>